<evidence type="ECO:0000259" key="6">
    <source>
        <dbReference type="Pfam" id="PF04130"/>
    </source>
</evidence>
<dbReference type="GO" id="GO:0005874">
    <property type="term" value="C:microtubule"/>
    <property type="evidence" value="ECO:0007669"/>
    <property type="project" value="UniProtKB-KW"/>
</dbReference>
<evidence type="ECO:0000256" key="3">
    <source>
        <dbReference type="ARBA" id="ARBA00022490"/>
    </source>
</evidence>
<dbReference type="GO" id="GO:0051321">
    <property type="term" value="P:meiotic cell cycle"/>
    <property type="evidence" value="ECO:0007669"/>
    <property type="project" value="TreeGrafter"/>
</dbReference>
<reference evidence="8 9" key="1">
    <citation type="journal article" date="2015" name="Nat. Commun.">
        <title>Outbred genome sequencing and CRISPR/Cas9 gene editing in butterflies.</title>
        <authorList>
            <person name="Li X."/>
            <person name="Fan D."/>
            <person name="Zhang W."/>
            <person name="Liu G."/>
            <person name="Zhang L."/>
            <person name="Zhao L."/>
            <person name="Fang X."/>
            <person name="Chen L."/>
            <person name="Dong Y."/>
            <person name="Chen Y."/>
            <person name="Ding Y."/>
            <person name="Zhao R."/>
            <person name="Feng M."/>
            <person name="Zhu Y."/>
            <person name="Feng Y."/>
            <person name="Jiang X."/>
            <person name="Zhu D."/>
            <person name="Xiang H."/>
            <person name="Feng X."/>
            <person name="Li S."/>
            <person name="Wang J."/>
            <person name="Zhang G."/>
            <person name="Kronforst M.R."/>
            <person name="Wang W."/>
        </authorList>
    </citation>
    <scope>NUCLEOTIDE SEQUENCE [LARGE SCALE GENOMIC DNA]</scope>
    <source>
        <strain evidence="8">Ya'a_city_454_Px</strain>
        <tissue evidence="8">Whole body</tissue>
    </source>
</reference>
<protein>
    <submittedName>
        <fullName evidence="8">Uncharacterized protein</fullName>
    </submittedName>
</protein>
<dbReference type="GO" id="GO:0000278">
    <property type="term" value="P:mitotic cell cycle"/>
    <property type="evidence" value="ECO:0007669"/>
    <property type="project" value="TreeGrafter"/>
</dbReference>
<evidence type="ECO:0000256" key="2">
    <source>
        <dbReference type="ARBA" id="ARBA00010337"/>
    </source>
</evidence>
<dbReference type="PANTHER" id="PTHR19302:SF14">
    <property type="entry name" value="GAMMA-TUBULIN COMPLEX COMPONENT 3"/>
    <property type="match status" value="1"/>
</dbReference>
<dbReference type="InterPro" id="IPR040457">
    <property type="entry name" value="GCP_C"/>
</dbReference>
<dbReference type="EMBL" id="KQ459602">
    <property type="protein sequence ID" value="KPI93406.1"/>
    <property type="molecule type" value="Genomic_DNA"/>
</dbReference>
<feature type="domain" description="Gamma tubulin complex component C-terminal" evidence="6">
    <location>
        <begin position="462"/>
        <end position="757"/>
    </location>
</feature>
<feature type="domain" description="Gamma tubulin complex component protein N-terminal" evidence="7">
    <location>
        <begin position="189"/>
        <end position="457"/>
    </location>
</feature>
<keyword evidence="9" id="KW-1185">Reference proteome</keyword>
<dbReference type="Pfam" id="PF04130">
    <property type="entry name" value="GCP_C_terminal"/>
    <property type="match status" value="1"/>
</dbReference>
<dbReference type="GO" id="GO:0000930">
    <property type="term" value="C:gamma-tubulin complex"/>
    <property type="evidence" value="ECO:0007669"/>
    <property type="project" value="TreeGrafter"/>
</dbReference>
<evidence type="ECO:0000259" key="7">
    <source>
        <dbReference type="Pfam" id="PF17681"/>
    </source>
</evidence>
<dbReference type="GO" id="GO:0000922">
    <property type="term" value="C:spindle pole"/>
    <property type="evidence" value="ECO:0007669"/>
    <property type="project" value="InterPro"/>
</dbReference>
<keyword evidence="5" id="KW-0206">Cytoskeleton</keyword>
<dbReference type="InterPro" id="IPR042241">
    <property type="entry name" value="GCP_C_sf"/>
</dbReference>
<dbReference type="InterPro" id="IPR041470">
    <property type="entry name" value="GCP_N"/>
</dbReference>
<proteinExistence type="inferred from homology"/>
<evidence type="ECO:0000313" key="8">
    <source>
        <dbReference type="EMBL" id="KPI93406.1"/>
    </source>
</evidence>
<evidence type="ECO:0000256" key="5">
    <source>
        <dbReference type="ARBA" id="ARBA00023212"/>
    </source>
</evidence>
<accession>A0A194PJ08</accession>
<dbReference type="AlphaFoldDB" id="A0A194PJ08"/>
<keyword evidence="4" id="KW-0493">Microtubule</keyword>
<dbReference type="Gene3D" id="1.20.120.1900">
    <property type="entry name" value="Gamma-tubulin complex, C-terminal domain"/>
    <property type="match status" value="1"/>
</dbReference>
<gene>
    <name evidence="8" type="ORF">RR46_10666</name>
</gene>
<evidence type="ECO:0000256" key="4">
    <source>
        <dbReference type="ARBA" id="ARBA00022701"/>
    </source>
</evidence>
<dbReference type="GO" id="GO:0051225">
    <property type="term" value="P:spindle assembly"/>
    <property type="evidence" value="ECO:0007669"/>
    <property type="project" value="TreeGrafter"/>
</dbReference>
<dbReference type="STRING" id="66420.A0A194PJ08"/>
<evidence type="ECO:0000256" key="1">
    <source>
        <dbReference type="ARBA" id="ARBA00004245"/>
    </source>
</evidence>
<dbReference type="FunFam" id="1.20.120.1900:FF:000037">
    <property type="entry name" value="Gamma-tubulin complex component"/>
    <property type="match status" value="1"/>
</dbReference>
<dbReference type="PANTHER" id="PTHR19302">
    <property type="entry name" value="GAMMA TUBULIN COMPLEX PROTEIN"/>
    <property type="match status" value="1"/>
</dbReference>
<comment type="subcellular location">
    <subcellularLocation>
        <location evidence="1">Cytoplasm</location>
        <location evidence="1">Cytoskeleton</location>
    </subcellularLocation>
</comment>
<name>A0A194PJ08_PAPXU</name>
<dbReference type="InterPro" id="IPR007259">
    <property type="entry name" value="GCP"/>
</dbReference>
<dbReference type="GO" id="GO:0051011">
    <property type="term" value="F:microtubule minus-end binding"/>
    <property type="evidence" value="ECO:0007669"/>
    <property type="project" value="TreeGrafter"/>
</dbReference>
<dbReference type="GO" id="GO:0031122">
    <property type="term" value="P:cytoplasmic microtubule organization"/>
    <property type="evidence" value="ECO:0007669"/>
    <property type="project" value="TreeGrafter"/>
</dbReference>
<organism evidence="8 9">
    <name type="scientific">Papilio xuthus</name>
    <name type="common">Asian swallowtail butterfly</name>
    <dbReference type="NCBI Taxonomy" id="66420"/>
    <lineage>
        <taxon>Eukaryota</taxon>
        <taxon>Metazoa</taxon>
        <taxon>Ecdysozoa</taxon>
        <taxon>Arthropoda</taxon>
        <taxon>Hexapoda</taxon>
        <taxon>Insecta</taxon>
        <taxon>Pterygota</taxon>
        <taxon>Neoptera</taxon>
        <taxon>Endopterygota</taxon>
        <taxon>Lepidoptera</taxon>
        <taxon>Glossata</taxon>
        <taxon>Ditrysia</taxon>
        <taxon>Papilionoidea</taxon>
        <taxon>Papilionidae</taxon>
        <taxon>Papilioninae</taxon>
        <taxon>Papilio</taxon>
    </lineage>
</organism>
<dbReference type="GO" id="GO:0007020">
    <property type="term" value="P:microtubule nucleation"/>
    <property type="evidence" value="ECO:0007669"/>
    <property type="project" value="InterPro"/>
</dbReference>
<comment type="similarity">
    <text evidence="2">Belongs to the TUBGCP family.</text>
</comment>
<dbReference type="GO" id="GO:0043015">
    <property type="term" value="F:gamma-tubulin binding"/>
    <property type="evidence" value="ECO:0007669"/>
    <property type="project" value="InterPro"/>
</dbReference>
<evidence type="ECO:0000313" key="9">
    <source>
        <dbReference type="Proteomes" id="UP000053268"/>
    </source>
</evidence>
<sequence length="834" mass="93611">MDSISSNLTILLRQLCEELSSAPDAAYELALSYLTSTNGKGRTVQDERLLCQKIYNRLASISAQDADKFTESYAKLKNSLILKQRVSILSLLMSLSDTSHQNESTQQLFPVPNLAIANICTGSSNSKSTIGSVSWSSNVLKQGSNQSLPEDYSNAAIVLQSNARPNERACVRDAVLAATGVRTRSAVGVSRPIQMLYSRIAQLGFLHDRLKEFIDPSSGLMPQGLMGEGLVSSIRDELTEYYRSIALLQSQVCEGEGGGGTLRRVCVWAQEPLHRLTWLANMVHTAHHKKGGELASCIHRFVGHGDERVATLARRLLTALTYPLLLMLTRWLLHGEIEDNFNEFFIESRNGVPIDRMWHDKYRVREWMVPSFMAREQAAQILATGKSVVFMREACADELGPSDHAHHLQALLKPHNGMGGEGAERECGRAWWEAEGLRAGVAAAHAAASQRLLSALISHHHLLDHLAAHRRYLLLAQGDFVHHLMTLLQEELNKPASSLYVHNLTCTLEAAVRATNAQFEPPHVLSRLHVNLYPNCDGREDSGWDVFALQYRVDGPLGTLFPATCAARYRALFAQLWRVKRIEHALHRAWRDHIILHKRLKYMPEVWGLMRRVSCLRAEALRLCGALQEASCVGAEPAWAELLAAAASGHHLDSLLRLHHNALERHSIHAMIHHTTQELQSYLGNVLNETLALRSFETTLHAGIRAELDRRDRIEQLKAEKLARGKGHVTTLILKLALHAEISLQTLAFRLDYSDFYKRGDAKLHEPLTYQHKRLSEIGLNLAKQTFETSYEEVTRCFYGDINYEYMCSVVGLRMCSDQLTRIMNNLIKTNACQ</sequence>
<dbReference type="Pfam" id="PF17681">
    <property type="entry name" value="GCP_N_terminal"/>
    <property type="match status" value="1"/>
</dbReference>
<dbReference type="Proteomes" id="UP000053268">
    <property type="component" value="Unassembled WGS sequence"/>
</dbReference>
<keyword evidence="3" id="KW-0963">Cytoplasm</keyword>